<accession>A0A075FNE4</accession>
<keyword evidence="1 8" id="KW-0004">4Fe-4S</keyword>
<dbReference type="InterPro" id="IPR024924">
    <property type="entry name" value="7-CO-7-deazaguanine_synth-like"/>
</dbReference>
<dbReference type="SUPFAM" id="SSF102114">
    <property type="entry name" value="Radical SAM enzymes"/>
    <property type="match status" value="1"/>
</dbReference>
<dbReference type="PANTHER" id="PTHR42836">
    <property type="entry name" value="7-CARBOXY-7-DEAZAGUANINE SYNTHASE"/>
    <property type="match status" value="1"/>
</dbReference>
<comment type="function">
    <text evidence="8">Catalyzes the complex heterocyclic radical-mediated conversion of 6-carboxy-5,6,7,8-tetrahydropterin (CPH4) to 7-carboxy-7-deazaguanine (CDG), a step common to the biosynthetic pathways of all 7-deazapurine-containing compounds.</text>
</comment>
<dbReference type="CDD" id="cd01335">
    <property type="entry name" value="Radical_SAM"/>
    <property type="match status" value="1"/>
</dbReference>
<dbReference type="InterPro" id="IPR007197">
    <property type="entry name" value="rSAM"/>
</dbReference>
<keyword evidence="6 8" id="KW-0411">Iron-sulfur</keyword>
<dbReference type="SFLD" id="SFLDS00029">
    <property type="entry name" value="Radical_SAM"/>
    <property type="match status" value="1"/>
</dbReference>
<comment type="subunit">
    <text evidence="8">Homodimer.</text>
</comment>
<feature type="binding site" evidence="8">
    <location>
        <begin position="52"/>
        <end position="54"/>
    </location>
    <ligand>
        <name>S-adenosyl-L-methionine</name>
        <dbReference type="ChEBI" id="CHEBI:59789"/>
    </ligand>
</feature>
<sequence>MRGDNPLRPQDLSDGQRLWVQEVFYTLQGEGPFAGQPAVFVRLAGCNLSCFWCDTEFESSTWRPDLKELIAAIERVRPPFCQLIVLTGGEPFRQNIGPLLESLLALSDQLVVQIETNGTLYVELPESKRIHIVCSPKTASLNQRLLPKINSYKYLIAAGQYDSNDGLPIESTQRAGEITRIARPPADFQDPSLGIFVMPIDAASAEASSANTQAAVKVALDFGYRLTLQTHKITGIP</sequence>
<comment type="cofactor">
    <cofactor evidence="8">
        <name>[4Fe-4S] cluster</name>
        <dbReference type="ChEBI" id="CHEBI:49883"/>
    </cofactor>
    <text evidence="8">Binds 1 [4Fe-4S] cluster. The cluster is coordinated with 3 cysteines and an exchangeable S-adenosyl-L-methionine.</text>
</comment>
<dbReference type="EMBL" id="KF900324">
    <property type="protein sequence ID" value="AIE91001.1"/>
    <property type="molecule type" value="Genomic_DNA"/>
</dbReference>
<evidence type="ECO:0000256" key="8">
    <source>
        <dbReference type="HAMAP-Rule" id="MF_00917"/>
    </source>
</evidence>
<evidence type="ECO:0000313" key="10">
    <source>
        <dbReference type="EMBL" id="AIE91001.1"/>
    </source>
</evidence>
<dbReference type="Pfam" id="PF04055">
    <property type="entry name" value="Radical_SAM"/>
    <property type="match status" value="1"/>
</dbReference>
<feature type="binding site" evidence="8">
    <location>
        <position position="237"/>
    </location>
    <ligand>
        <name>substrate</name>
    </ligand>
</feature>
<evidence type="ECO:0000259" key="9">
    <source>
        <dbReference type="PROSITE" id="PS51918"/>
    </source>
</evidence>
<feature type="binding site" evidence="8">
    <location>
        <begin position="135"/>
        <end position="137"/>
    </location>
    <ligand>
        <name>S-adenosyl-L-methionine</name>
        <dbReference type="ChEBI" id="CHEBI:59789"/>
    </ligand>
</feature>
<feature type="binding site" evidence="8">
    <location>
        <position position="50"/>
    </location>
    <ligand>
        <name>[4Fe-4S] cluster</name>
        <dbReference type="ChEBI" id="CHEBI:49883"/>
        <note>4Fe-4S-S-AdoMet</note>
    </ligand>
</feature>
<feature type="binding site" evidence="8">
    <location>
        <position position="89"/>
    </location>
    <ligand>
        <name>S-adenosyl-L-methionine</name>
        <dbReference type="ChEBI" id="CHEBI:59789"/>
    </ligand>
</feature>
<reference evidence="10" key="1">
    <citation type="journal article" date="2014" name="Genome Biol. Evol.">
        <title>Pangenome evidence for extensive interdomain horizontal transfer affecting lineage core and shell genes in uncultured planktonic thaumarchaeota and euryarchaeota.</title>
        <authorList>
            <person name="Deschamps P."/>
            <person name="Zivanovic Y."/>
            <person name="Moreira D."/>
            <person name="Rodriguez-Valera F."/>
            <person name="Lopez-Garcia P."/>
        </authorList>
    </citation>
    <scope>NUCLEOTIDE SEQUENCE</scope>
</reference>
<dbReference type="Gene3D" id="3.20.20.70">
    <property type="entry name" value="Aldolase class I"/>
    <property type="match status" value="1"/>
</dbReference>
<dbReference type="PANTHER" id="PTHR42836:SF1">
    <property type="entry name" value="7-CARBOXY-7-DEAZAGUANINE SYNTHASE"/>
    <property type="match status" value="1"/>
</dbReference>
<name>A0A075FNE4_9ARCH</name>
<feature type="binding site" evidence="8">
    <location>
        <begin position="27"/>
        <end position="29"/>
    </location>
    <ligand>
        <name>substrate</name>
    </ligand>
</feature>
<gene>
    <name evidence="8" type="primary">queE</name>
</gene>
<dbReference type="GO" id="GO:0016840">
    <property type="term" value="F:carbon-nitrogen lyase activity"/>
    <property type="evidence" value="ECO:0007669"/>
    <property type="project" value="UniProtKB-UniRule"/>
</dbReference>
<dbReference type="InterPro" id="IPR013785">
    <property type="entry name" value="Aldolase_TIM"/>
</dbReference>
<comment type="similarity">
    <text evidence="8">Belongs to the radical SAM superfamily. 7-carboxy-7-deazaguanine synthase family.</text>
</comment>
<dbReference type="EC" id="4.3.99.3" evidence="8"/>
<evidence type="ECO:0000256" key="1">
    <source>
        <dbReference type="ARBA" id="ARBA00022485"/>
    </source>
</evidence>
<comment type="cofactor">
    <cofactor evidence="8">
        <name>Mg(2+)</name>
        <dbReference type="ChEBI" id="CHEBI:18420"/>
    </cofactor>
</comment>
<dbReference type="PROSITE" id="PS51918">
    <property type="entry name" value="RADICAL_SAM"/>
    <property type="match status" value="1"/>
</dbReference>
<evidence type="ECO:0000256" key="6">
    <source>
        <dbReference type="ARBA" id="ARBA00023014"/>
    </source>
</evidence>
<keyword evidence="3 8" id="KW-0479">Metal-binding</keyword>
<protein>
    <recommendedName>
        <fullName evidence="8">7-carboxy-7-deazaguanine synthase</fullName>
        <shortName evidence="8">CDG synthase</shortName>
        <ecNumber evidence="8">4.3.99.3</ecNumber>
    </recommendedName>
    <alternativeName>
        <fullName evidence="8">Archaeosine biosynthesis protein QueE</fullName>
    </alternativeName>
</protein>
<feature type="binding site" evidence="8">
    <location>
        <position position="87"/>
    </location>
    <ligand>
        <name>substrate</name>
    </ligand>
</feature>
<evidence type="ECO:0000256" key="4">
    <source>
        <dbReference type="ARBA" id="ARBA00022842"/>
    </source>
</evidence>
<dbReference type="InterPro" id="IPR058240">
    <property type="entry name" value="rSAM_sf"/>
</dbReference>
<comment type="cofactor">
    <cofactor evidence="8">
        <name>S-adenosyl-L-methionine</name>
        <dbReference type="ChEBI" id="CHEBI:59789"/>
    </cofactor>
    <text evidence="8">Binds 1 S-adenosyl-L-methionine per subunit.</text>
</comment>
<comment type="pathway">
    <text evidence="8">Purine metabolism; 7-cyano-7-deazaguanine biosynthesis.</text>
</comment>
<feature type="binding site" evidence="8">
    <location>
        <position position="46"/>
    </location>
    <ligand>
        <name>[4Fe-4S] cluster</name>
        <dbReference type="ChEBI" id="CHEBI:49883"/>
        <note>4Fe-4S-S-AdoMet</note>
    </ligand>
</feature>
<dbReference type="AlphaFoldDB" id="A0A075FNE4"/>
<organism evidence="10">
    <name type="scientific">uncultured marine thaumarchaeote AD1000_100_C06</name>
    <dbReference type="NCBI Taxonomy" id="1455887"/>
    <lineage>
        <taxon>Archaea</taxon>
        <taxon>Nitrososphaerota</taxon>
        <taxon>environmental samples</taxon>
    </lineage>
</organism>
<evidence type="ECO:0000256" key="7">
    <source>
        <dbReference type="ARBA" id="ARBA00023239"/>
    </source>
</evidence>
<evidence type="ECO:0000256" key="2">
    <source>
        <dbReference type="ARBA" id="ARBA00022691"/>
    </source>
</evidence>
<dbReference type="HAMAP" id="MF_00917">
    <property type="entry name" value="QueE"/>
    <property type="match status" value="1"/>
</dbReference>
<feature type="binding site" evidence="8">
    <location>
        <position position="53"/>
    </location>
    <ligand>
        <name>[4Fe-4S] cluster</name>
        <dbReference type="ChEBI" id="CHEBI:49883"/>
        <note>4Fe-4S-S-AdoMet</note>
    </ligand>
</feature>
<dbReference type="GO" id="GO:0000287">
    <property type="term" value="F:magnesium ion binding"/>
    <property type="evidence" value="ECO:0007669"/>
    <property type="project" value="UniProtKB-UniRule"/>
</dbReference>
<keyword evidence="7 8" id="KW-0456">Lyase</keyword>
<proteinExistence type="inferred from homology"/>
<evidence type="ECO:0000256" key="5">
    <source>
        <dbReference type="ARBA" id="ARBA00023004"/>
    </source>
</evidence>
<keyword evidence="4 8" id="KW-0460">Magnesium</keyword>
<keyword evidence="2 8" id="KW-0949">S-adenosyl-L-methionine</keyword>
<dbReference type="GO" id="GO:1904047">
    <property type="term" value="F:S-adenosyl-L-methionine binding"/>
    <property type="evidence" value="ECO:0007669"/>
    <property type="project" value="UniProtKB-UniRule"/>
</dbReference>
<keyword evidence="5 8" id="KW-0408">Iron</keyword>
<feature type="binding site" evidence="8">
    <location>
        <position position="42"/>
    </location>
    <ligand>
        <name>substrate</name>
    </ligand>
</feature>
<dbReference type="GO" id="GO:0051539">
    <property type="term" value="F:4 iron, 4 sulfur cluster binding"/>
    <property type="evidence" value="ECO:0007669"/>
    <property type="project" value="UniProtKB-UniRule"/>
</dbReference>
<feature type="domain" description="Radical SAM core" evidence="9">
    <location>
        <begin position="33"/>
        <end position="237"/>
    </location>
</feature>
<comment type="caution">
    <text evidence="8">Lacks conserved residue(s) required for the propagation of feature annotation.</text>
</comment>
<comment type="catalytic activity">
    <reaction evidence="8">
        <text>6-carboxy-5,6,7,8-tetrahydropterin + H(+) = 7-carboxy-7-carbaguanine + NH4(+)</text>
        <dbReference type="Rhea" id="RHEA:27974"/>
        <dbReference type="ChEBI" id="CHEBI:15378"/>
        <dbReference type="ChEBI" id="CHEBI:28938"/>
        <dbReference type="ChEBI" id="CHEBI:61032"/>
        <dbReference type="ChEBI" id="CHEBI:61036"/>
        <dbReference type="EC" id="4.3.99.3"/>
    </reaction>
</comment>
<dbReference type="PIRSF" id="PIRSF000370">
    <property type="entry name" value="QueE"/>
    <property type="match status" value="1"/>
</dbReference>
<feature type="binding site" evidence="8">
    <location>
        <position position="55"/>
    </location>
    <ligand>
        <name>Mg(2+)</name>
        <dbReference type="ChEBI" id="CHEBI:18420"/>
    </ligand>
</feature>
<evidence type="ECO:0000256" key="3">
    <source>
        <dbReference type="ARBA" id="ARBA00022723"/>
    </source>
</evidence>
<dbReference type="UniPathway" id="UPA00391"/>